<dbReference type="InterPro" id="IPR001714">
    <property type="entry name" value="Pept_M24_MAP"/>
</dbReference>
<accession>A0A1G1WG72</accession>
<feature type="binding site" evidence="6">
    <location>
        <position position="77"/>
    </location>
    <ligand>
        <name>substrate</name>
    </ligand>
</feature>
<reference evidence="9 10" key="1">
    <citation type="journal article" date="2016" name="Nat. Commun.">
        <title>Thousands of microbial genomes shed light on interconnected biogeochemical processes in an aquifer system.</title>
        <authorList>
            <person name="Anantharaman K."/>
            <person name="Brown C.T."/>
            <person name="Hug L.A."/>
            <person name="Sharon I."/>
            <person name="Castelle C.J."/>
            <person name="Probst A.J."/>
            <person name="Thomas B.C."/>
            <person name="Singh A."/>
            <person name="Wilkins M.J."/>
            <person name="Karaoz U."/>
            <person name="Brodie E.L."/>
            <person name="Williams K.H."/>
            <person name="Hubbard S.S."/>
            <person name="Banfield J.F."/>
        </authorList>
    </citation>
    <scope>NUCLEOTIDE SEQUENCE [LARGE SCALE GENOMIC DNA]</scope>
</reference>
<evidence type="ECO:0000313" key="9">
    <source>
        <dbReference type="EMBL" id="OGY26696.1"/>
    </source>
</evidence>
<dbReference type="NCBIfam" id="TIGR00500">
    <property type="entry name" value="met_pdase_I"/>
    <property type="match status" value="1"/>
</dbReference>
<comment type="caution">
    <text evidence="9">The sequence shown here is derived from an EMBL/GenBank/DDBJ whole genome shotgun (WGS) entry which is preliminary data.</text>
</comment>
<keyword evidence="2 6" id="KW-0031">Aminopeptidase</keyword>
<dbReference type="AlphaFoldDB" id="A0A1G1WG72"/>
<dbReference type="PANTHER" id="PTHR43330">
    <property type="entry name" value="METHIONINE AMINOPEPTIDASE"/>
    <property type="match status" value="1"/>
</dbReference>
<feature type="domain" description="Peptidase M24" evidence="8">
    <location>
        <begin position="12"/>
        <end position="208"/>
    </location>
</feature>
<dbReference type="Pfam" id="PF00557">
    <property type="entry name" value="Peptidase_M24"/>
    <property type="match status" value="1"/>
</dbReference>
<evidence type="ECO:0000256" key="7">
    <source>
        <dbReference type="RuleBase" id="RU003653"/>
    </source>
</evidence>
<dbReference type="SUPFAM" id="SSF55920">
    <property type="entry name" value="Creatinase/aminopeptidase"/>
    <property type="match status" value="1"/>
</dbReference>
<feature type="binding site" evidence="6">
    <location>
        <position position="232"/>
    </location>
    <ligand>
        <name>a divalent metal cation</name>
        <dbReference type="ChEBI" id="CHEBI:60240"/>
        <label>2</label>
        <note>catalytic</note>
    </ligand>
</feature>
<evidence type="ECO:0000256" key="5">
    <source>
        <dbReference type="ARBA" id="ARBA00022801"/>
    </source>
</evidence>
<feature type="binding site" evidence="6">
    <location>
        <position position="105"/>
    </location>
    <ligand>
        <name>a divalent metal cation</name>
        <dbReference type="ChEBI" id="CHEBI:60240"/>
        <label>2</label>
        <note>catalytic</note>
    </ligand>
</feature>
<evidence type="ECO:0000256" key="1">
    <source>
        <dbReference type="ARBA" id="ARBA00002521"/>
    </source>
</evidence>
<evidence type="ECO:0000259" key="8">
    <source>
        <dbReference type="Pfam" id="PF00557"/>
    </source>
</evidence>
<dbReference type="GO" id="GO:0005829">
    <property type="term" value="C:cytosol"/>
    <property type="evidence" value="ECO:0007669"/>
    <property type="project" value="TreeGrafter"/>
</dbReference>
<feature type="binding site" evidence="6">
    <location>
        <position position="201"/>
    </location>
    <ligand>
        <name>a divalent metal cation</name>
        <dbReference type="ChEBI" id="CHEBI:60240"/>
        <label>2</label>
        <note>catalytic</note>
    </ligand>
</feature>
<evidence type="ECO:0000256" key="2">
    <source>
        <dbReference type="ARBA" id="ARBA00022438"/>
    </source>
</evidence>
<feature type="binding site" evidence="6">
    <location>
        <position position="168"/>
    </location>
    <ligand>
        <name>a divalent metal cation</name>
        <dbReference type="ChEBI" id="CHEBI:60240"/>
        <label>2</label>
        <note>catalytic</note>
    </ligand>
</feature>
<dbReference type="HAMAP" id="MF_01974">
    <property type="entry name" value="MetAP_1"/>
    <property type="match status" value="1"/>
</dbReference>
<evidence type="ECO:0000256" key="3">
    <source>
        <dbReference type="ARBA" id="ARBA00022670"/>
    </source>
</evidence>
<dbReference type="InterPro" id="IPR036005">
    <property type="entry name" value="Creatinase/aminopeptidase-like"/>
</dbReference>
<evidence type="ECO:0000313" key="10">
    <source>
        <dbReference type="Proteomes" id="UP000176645"/>
    </source>
</evidence>
<dbReference type="InterPro" id="IPR002467">
    <property type="entry name" value="Pept_M24A_MAP1"/>
</dbReference>
<proteinExistence type="inferred from homology"/>
<sequence length="250" mass="27057">MIFLKNKAEIKIMHRAGQIAAAAMSQVAKNIRPGVKVDHLDKIAEKTIHNLGGGSSFKKVAGYKHSICITPNDWVVHGIPGDYILREGDILGVDLGAYYKGFHSDMAYTFPVGVVDEDKKKFLEIGRAALIEAIKHVKVGKRIGDISSSIQTTIEDAGYSVVRELVGHGVGRELHEDPLVPGLGKRDTGEEIKEGLVLAVEIIYNKGKPLVQLLPDGWSISTKDGSLSGLFETTVAATKKGPLVLTVWPI</sequence>
<organism evidence="9 10">
    <name type="scientific">Candidatus Woykebacteria bacterium RBG_19FT_COMBO_43_10</name>
    <dbReference type="NCBI Taxonomy" id="1802598"/>
    <lineage>
        <taxon>Bacteria</taxon>
        <taxon>Candidatus Woykeibacteriota</taxon>
    </lineage>
</organism>
<gene>
    <name evidence="6" type="primary">map</name>
    <name evidence="9" type="ORF">A2Z42_01385</name>
</gene>
<feature type="binding site" evidence="6">
    <location>
        <position position="105"/>
    </location>
    <ligand>
        <name>a divalent metal cation</name>
        <dbReference type="ChEBI" id="CHEBI:60240"/>
        <label>1</label>
    </ligand>
</feature>
<comment type="subunit">
    <text evidence="6">Monomer.</text>
</comment>
<dbReference type="PANTHER" id="PTHR43330:SF27">
    <property type="entry name" value="METHIONINE AMINOPEPTIDASE"/>
    <property type="match status" value="1"/>
</dbReference>
<feature type="binding site" evidence="6">
    <location>
        <position position="175"/>
    </location>
    <ligand>
        <name>substrate</name>
    </ligand>
</feature>
<dbReference type="Proteomes" id="UP000176645">
    <property type="component" value="Unassembled WGS sequence"/>
</dbReference>
<dbReference type="GO" id="GO:0046872">
    <property type="term" value="F:metal ion binding"/>
    <property type="evidence" value="ECO:0007669"/>
    <property type="project" value="UniProtKB-UniRule"/>
</dbReference>
<dbReference type="EC" id="3.4.11.18" evidence="6 7"/>
<comment type="cofactor">
    <cofactor evidence="6">
        <name>Co(2+)</name>
        <dbReference type="ChEBI" id="CHEBI:48828"/>
    </cofactor>
    <cofactor evidence="6">
        <name>Zn(2+)</name>
        <dbReference type="ChEBI" id="CHEBI:29105"/>
    </cofactor>
    <cofactor evidence="6">
        <name>Mn(2+)</name>
        <dbReference type="ChEBI" id="CHEBI:29035"/>
    </cofactor>
    <cofactor evidence="6">
        <name>Fe(2+)</name>
        <dbReference type="ChEBI" id="CHEBI:29033"/>
    </cofactor>
    <text evidence="6">Binds 2 divalent metal cations per subunit. Has a high-affinity and a low affinity metal-binding site. The true nature of the physiological cofactor is under debate. The enzyme is active with cobalt, zinc, manganese or divalent iron ions. Most likely, methionine aminopeptidases function as mononuclear Fe(2+)-metalloproteases under physiological conditions, and the catalytically relevant metal-binding site has been assigned to the histidine-containing high-affinity site.</text>
</comment>
<comment type="catalytic activity">
    <reaction evidence="6 7">
        <text>Release of N-terminal amino acids, preferentially methionine, from peptides and arylamides.</text>
        <dbReference type="EC" id="3.4.11.18"/>
    </reaction>
</comment>
<feature type="binding site" evidence="6">
    <location>
        <position position="232"/>
    </location>
    <ligand>
        <name>a divalent metal cation</name>
        <dbReference type="ChEBI" id="CHEBI:60240"/>
        <label>1</label>
    </ligand>
</feature>
<keyword evidence="3 6" id="KW-0645">Protease</keyword>
<keyword evidence="4 6" id="KW-0479">Metal-binding</keyword>
<dbReference type="Gene3D" id="3.90.230.10">
    <property type="entry name" value="Creatinase/methionine aminopeptidase superfamily"/>
    <property type="match status" value="1"/>
</dbReference>
<dbReference type="GO" id="GO:0070006">
    <property type="term" value="F:metalloaminopeptidase activity"/>
    <property type="evidence" value="ECO:0007669"/>
    <property type="project" value="UniProtKB-UniRule"/>
</dbReference>
<dbReference type="PRINTS" id="PR00599">
    <property type="entry name" value="MAPEPTIDASE"/>
</dbReference>
<dbReference type="GO" id="GO:0006508">
    <property type="term" value="P:proteolysis"/>
    <property type="evidence" value="ECO:0007669"/>
    <property type="project" value="UniProtKB-KW"/>
</dbReference>
<comment type="function">
    <text evidence="1 6">Removes the N-terminal methionine from nascent proteins. The N-terminal methionine is often cleaved when the second residue in the primary sequence is small and uncharged (Met-Ala-, Cys, Gly, Pro, Ser, Thr, or Val). Requires deformylation of the N(alpha)-formylated initiator methionine before it can be hydrolyzed.</text>
</comment>
<dbReference type="CDD" id="cd01086">
    <property type="entry name" value="MetAP1"/>
    <property type="match status" value="1"/>
</dbReference>
<evidence type="ECO:0000256" key="6">
    <source>
        <dbReference type="HAMAP-Rule" id="MF_01974"/>
    </source>
</evidence>
<name>A0A1G1WG72_9BACT</name>
<dbReference type="InterPro" id="IPR000994">
    <property type="entry name" value="Pept_M24"/>
</dbReference>
<dbReference type="EMBL" id="MHCU01000061">
    <property type="protein sequence ID" value="OGY26696.1"/>
    <property type="molecule type" value="Genomic_DNA"/>
</dbReference>
<dbReference type="GO" id="GO:0004239">
    <property type="term" value="F:initiator methionyl aminopeptidase activity"/>
    <property type="evidence" value="ECO:0007669"/>
    <property type="project" value="UniProtKB-UniRule"/>
</dbReference>
<comment type="similarity">
    <text evidence="6">Belongs to the peptidase M24A family. Methionine aminopeptidase type 1 subfamily.</text>
</comment>
<protein>
    <recommendedName>
        <fullName evidence="6 7">Methionine aminopeptidase</fullName>
        <shortName evidence="6">MAP</shortName>
        <shortName evidence="6">MetAP</shortName>
        <ecNumber evidence="6 7">3.4.11.18</ecNumber>
    </recommendedName>
    <alternativeName>
        <fullName evidence="6">Peptidase M</fullName>
    </alternativeName>
</protein>
<feature type="binding site" evidence="6">
    <location>
        <position position="94"/>
    </location>
    <ligand>
        <name>a divalent metal cation</name>
        <dbReference type="ChEBI" id="CHEBI:60240"/>
        <label>1</label>
    </ligand>
</feature>
<keyword evidence="5 6" id="KW-0378">Hydrolase</keyword>
<evidence type="ECO:0000256" key="4">
    <source>
        <dbReference type="ARBA" id="ARBA00022723"/>
    </source>
</evidence>